<accession>A0A9X8R513</accession>
<gene>
    <name evidence="1" type="ORF">SAMN05878482_1011151</name>
</gene>
<organism evidence="1 2">
    <name type="scientific">Peribacillus simplex</name>
    <dbReference type="NCBI Taxonomy" id="1478"/>
    <lineage>
        <taxon>Bacteria</taxon>
        <taxon>Bacillati</taxon>
        <taxon>Bacillota</taxon>
        <taxon>Bacilli</taxon>
        <taxon>Bacillales</taxon>
        <taxon>Bacillaceae</taxon>
        <taxon>Peribacillus</taxon>
    </lineage>
</organism>
<evidence type="ECO:0000313" key="2">
    <source>
        <dbReference type="Proteomes" id="UP000185829"/>
    </source>
</evidence>
<protein>
    <submittedName>
        <fullName evidence="1">Uncharacterized protein</fullName>
    </submittedName>
</protein>
<dbReference type="AlphaFoldDB" id="A0A9X8R513"/>
<dbReference type="Proteomes" id="UP000185829">
    <property type="component" value="Unassembled WGS sequence"/>
</dbReference>
<reference evidence="1 2" key="1">
    <citation type="submission" date="2017-01" db="EMBL/GenBank/DDBJ databases">
        <authorList>
            <person name="Varghese N."/>
            <person name="Submissions S."/>
        </authorList>
    </citation>
    <scope>NUCLEOTIDE SEQUENCE [LARGE SCALE GENOMIC DNA]</scope>
    <source>
        <strain evidence="1 2">RUG2-6</strain>
    </source>
</reference>
<dbReference type="EMBL" id="FTMX01000001">
    <property type="protein sequence ID" value="SIQ41074.1"/>
    <property type="molecule type" value="Genomic_DNA"/>
</dbReference>
<proteinExistence type="predicted"/>
<name>A0A9X8R513_9BACI</name>
<comment type="caution">
    <text evidence="1">The sequence shown here is derived from an EMBL/GenBank/DDBJ whole genome shotgun (WGS) entry which is preliminary data.</text>
</comment>
<evidence type="ECO:0000313" key="1">
    <source>
        <dbReference type="EMBL" id="SIQ41074.1"/>
    </source>
</evidence>
<sequence length="37" mass="4277">MNMKTTIDKMVVSVCRQKGVRNGLIPNPFRLYGMKLH</sequence>